<comment type="caution">
    <text evidence="2">The sequence shown here is derived from an EMBL/GenBank/DDBJ whole genome shotgun (WGS) entry which is preliminary data.</text>
</comment>
<reference evidence="2 3" key="1">
    <citation type="journal article" date="2012" name="Genome Biol.">
        <title>Sequencing three crocodilian genomes to illuminate the evolution of archosaurs and amniotes.</title>
        <authorList>
            <person name="St John J.A."/>
            <person name="Braun E.L."/>
            <person name="Isberg S.R."/>
            <person name="Miles L.G."/>
            <person name="Chong A.Y."/>
            <person name="Gongora J."/>
            <person name="Dalzell P."/>
            <person name="Moran C."/>
            <person name="Bed'hom B."/>
            <person name="Abzhanov A."/>
            <person name="Burgess S.C."/>
            <person name="Cooksey A.M."/>
            <person name="Castoe T.A."/>
            <person name="Crawford N.G."/>
            <person name="Densmore L.D."/>
            <person name="Drew J.C."/>
            <person name="Edwards S.V."/>
            <person name="Faircloth B.C."/>
            <person name="Fujita M.K."/>
            <person name="Greenwold M.J."/>
            <person name="Hoffmann F.G."/>
            <person name="Howard J.M."/>
            <person name="Iguchi T."/>
            <person name="Janes D.E."/>
            <person name="Khan S.Y."/>
            <person name="Kohno S."/>
            <person name="de Koning A.J."/>
            <person name="Lance S.L."/>
            <person name="McCarthy F.M."/>
            <person name="McCormack J.E."/>
            <person name="Merchant M.E."/>
            <person name="Peterson D.G."/>
            <person name="Pollock D.D."/>
            <person name="Pourmand N."/>
            <person name="Raney B.J."/>
            <person name="Roessler K.A."/>
            <person name="Sanford J.R."/>
            <person name="Sawyer R.H."/>
            <person name="Schmidt C.J."/>
            <person name="Triplett E.W."/>
            <person name="Tuberville T.D."/>
            <person name="Venegas-Anaya M."/>
            <person name="Howard J.T."/>
            <person name="Jarvis E.D."/>
            <person name="Guillette L.J.Jr."/>
            <person name="Glenn T.C."/>
            <person name="Green R.E."/>
            <person name="Ray D.A."/>
        </authorList>
    </citation>
    <scope>NUCLEOTIDE SEQUENCE [LARGE SCALE GENOMIC DNA]</scope>
    <source>
        <strain evidence="2">KSC_2009_1</strain>
    </source>
</reference>
<proteinExistence type="predicted"/>
<dbReference type="STRING" id="8496.A0A151NX75"/>
<dbReference type="Proteomes" id="UP000050525">
    <property type="component" value="Unassembled WGS sequence"/>
</dbReference>
<dbReference type="Pfam" id="PF00078">
    <property type="entry name" value="RVT_1"/>
    <property type="match status" value="1"/>
</dbReference>
<name>A0A151NX75_ALLMI</name>
<dbReference type="SUPFAM" id="SSF56672">
    <property type="entry name" value="DNA/RNA polymerases"/>
    <property type="match status" value="1"/>
</dbReference>
<dbReference type="EMBL" id="AKHW03001642">
    <property type="protein sequence ID" value="KYO41270.1"/>
    <property type="molecule type" value="Genomic_DNA"/>
</dbReference>
<dbReference type="InterPro" id="IPR043502">
    <property type="entry name" value="DNA/RNA_pol_sf"/>
</dbReference>
<accession>A0A151NX75</accession>
<sequence>MDRGLVTLSFMKGPREELKNWRPIILLNFDYKLLAKVLAEQFKSVLGAIIHEDQLCVVPGHQIHGDLLQLRDILQLERESGQKMAVLNLDPEKAYNRVSHWFLFETGQQMGVPPTFTS</sequence>
<dbReference type="PANTHER" id="PTHR19446">
    <property type="entry name" value="REVERSE TRANSCRIPTASES"/>
    <property type="match status" value="1"/>
</dbReference>
<evidence type="ECO:0000313" key="3">
    <source>
        <dbReference type="Proteomes" id="UP000050525"/>
    </source>
</evidence>
<protein>
    <recommendedName>
        <fullName evidence="1">Reverse transcriptase domain-containing protein</fullName>
    </recommendedName>
</protein>
<dbReference type="InterPro" id="IPR000477">
    <property type="entry name" value="RT_dom"/>
</dbReference>
<evidence type="ECO:0000313" key="2">
    <source>
        <dbReference type="EMBL" id="KYO41270.1"/>
    </source>
</evidence>
<evidence type="ECO:0000259" key="1">
    <source>
        <dbReference type="Pfam" id="PF00078"/>
    </source>
</evidence>
<organism evidence="2 3">
    <name type="scientific">Alligator mississippiensis</name>
    <name type="common">American alligator</name>
    <dbReference type="NCBI Taxonomy" id="8496"/>
    <lineage>
        <taxon>Eukaryota</taxon>
        <taxon>Metazoa</taxon>
        <taxon>Chordata</taxon>
        <taxon>Craniata</taxon>
        <taxon>Vertebrata</taxon>
        <taxon>Euteleostomi</taxon>
        <taxon>Archelosauria</taxon>
        <taxon>Archosauria</taxon>
        <taxon>Crocodylia</taxon>
        <taxon>Alligatoridae</taxon>
        <taxon>Alligatorinae</taxon>
        <taxon>Alligator</taxon>
    </lineage>
</organism>
<dbReference type="AlphaFoldDB" id="A0A151NX75"/>
<keyword evidence="3" id="KW-1185">Reference proteome</keyword>
<gene>
    <name evidence="2" type="ORF">Y1Q_0013274</name>
</gene>
<feature type="domain" description="Reverse transcriptase" evidence="1">
    <location>
        <begin position="18"/>
        <end position="115"/>
    </location>
</feature>